<evidence type="ECO:0000256" key="5">
    <source>
        <dbReference type="ARBA" id="ARBA00022801"/>
    </source>
</evidence>
<proteinExistence type="inferred from homology"/>
<evidence type="ECO:0000313" key="12">
    <source>
        <dbReference type="EMBL" id="MBW4668526.1"/>
    </source>
</evidence>
<reference evidence="12" key="2">
    <citation type="journal article" date="2022" name="Microbiol. Resour. Announc.">
        <title>Metagenome Sequencing to Explore Phylogenomics of Terrestrial Cyanobacteria.</title>
        <authorList>
            <person name="Ward R.D."/>
            <person name="Stajich J.E."/>
            <person name="Johansen J.R."/>
            <person name="Huntemann M."/>
            <person name="Clum A."/>
            <person name="Foster B."/>
            <person name="Foster B."/>
            <person name="Roux S."/>
            <person name="Palaniappan K."/>
            <person name="Varghese N."/>
            <person name="Mukherjee S."/>
            <person name="Reddy T.B.K."/>
            <person name="Daum C."/>
            <person name="Copeland A."/>
            <person name="Chen I.A."/>
            <person name="Ivanova N.N."/>
            <person name="Kyrpides N.C."/>
            <person name="Shapiro N."/>
            <person name="Eloe-Fadrosh E.A."/>
            <person name="Pietrasiak N."/>
        </authorList>
    </citation>
    <scope>NUCLEOTIDE SEQUENCE</scope>
    <source>
        <strain evidence="12">GSE-NOS-MK-12-04C</strain>
    </source>
</reference>
<dbReference type="Pfam" id="PF00331">
    <property type="entry name" value="Glyco_hydro_10"/>
    <property type="match status" value="1"/>
</dbReference>
<dbReference type="GO" id="GO:0031176">
    <property type="term" value="F:endo-1,4-beta-xylanase activity"/>
    <property type="evidence" value="ECO:0007669"/>
    <property type="project" value="UniProtKB-EC"/>
</dbReference>
<dbReference type="Gene3D" id="3.20.20.80">
    <property type="entry name" value="Glycosidases"/>
    <property type="match status" value="1"/>
</dbReference>
<dbReference type="GO" id="GO:0045493">
    <property type="term" value="P:xylan catabolic process"/>
    <property type="evidence" value="ECO:0007669"/>
    <property type="project" value="UniProtKB-KW"/>
</dbReference>
<evidence type="ECO:0000256" key="7">
    <source>
        <dbReference type="ARBA" id="ARBA00023295"/>
    </source>
</evidence>
<keyword evidence="5 10" id="KW-0378">Hydrolase</keyword>
<evidence type="ECO:0000256" key="6">
    <source>
        <dbReference type="ARBA" id="ARBA00023277"/>
    </source>
</evidence>
<keyword evidence="8 10" id="KW-0624">Polysaccharide degradation</keyword>
<evidence type="ECO:0000256" key="10">
    <source>
        <dbReference type="RuleBase" id="RU361174"/>
    </source>
</evidence>
<evidence type="ECO:0000256" key="3">
    <source>
        <dbReference type="ARBA" id="ARBA00022651"/>
    </source>
</evidence>
<keyword evidence="3" id="KW-0858">Xylan degradation</keyword>
<dbReference type="InterPro" id="IPR044846">
    <property type="entry name" value="GH10"/>
</dbReference>
<keyword evidence="4" id="KW-0732">Signal</keyword>
<protein>
    <recommendedName>
        <fullName evidence="10">Beta-xylanase</fullName>
        <ecNumber evidence="10">3.2.1.8</ecNumber>
    </recommendedName>
</protein>
<comment type="caution">
    <text evidence="12">The sequence shown here is derived from an EMBL/GenBank/DDBJ whole genome shotgun (WGS) entry which is preliminary data.</text>
</comment>
<evidence type="ECO:0000256" key="8">
    <source>
        <dbReference type="ARBA" id="ARBA00023326"/>
    </source>
</evidence>
<feature type="active site" description="Nucleophile" evidence="9">
    <location>
        <position position="301"/>
    </location>
</feature>
<dbReference type="EC" id="3.2.1.8" evidence="10"/>
<name>A0A951QMD3_9CYAN</name>
<dbReference type="InterPro" id="IPR001000">
    <property type="entry name" value="GH10_dom"/>
</dbReference>
<evidence type="ECO:0000313" key="13">
    <source>
        <dbReference type="Proteomes" id="UP000729701"/>
    </source>
</evidence>
<evidence type="ECO:0000256" key="4">
    <source>
        <dbReference type="ARBA" id="ARBA00022729"/>
    </source>
</evidence>
<dbReference type="PROSITE" id="PS00591">
    <property type="entry name" value="GH10_1"/>
    <property type="match status" value="1"/>
</dbReference>
<evidence type="ECO:0000256" key="9">
    <source>
        <dbReference type="PROSITE-ProRule" id="PRU10061"/>
    </source>
</evidence>
<evidence type="ECO:0000259" key="11">
    <source>
        <dbReference type="PROSITE" id="PS51760"/>
    </source>
</evidence>
<gene>
    <name evidence="12" type="ORF">KME60_14135</name>
</gene>
<dbReference type="AlphaFoldDB" id="A0A951QMD3"/>
<dbReference type="PRINTS" id="PR00134">
    <property type="entry name" value="GLHYDRLASE10"/>
</dbReference>
<dbReference type="PANTHER" id="PTHR31490">
    <property type="entry name" value="GLYCOSYL HYDROLASE"/>
    <property type="match status" value="1"/>
</dbReference>
<comment type="catalytic activity">
    <reaction evidence="1 10">
        <text>Endohydrolysis of (1-&gt;4)-beta-D-xylosidic linkages in xylans.</text>
        <dbReference type="EC" id="3.2.1.8"/>
    </reaction>
</comment>
<dbReference type="InterPro" id="IPR031158">
    <property type="entry name" value="GH10_AS"/>
</dbReference>
<keyword evidence="6 10" id="KW-0119">Carbohydrate metabolism</keyword>
<evidence type="ECO:0000256" key="2">
    <source>
        <dbReference type="ARBA" id="ARBA00007495"/>
    </source>
</evidence>
<organism evidence="12 13">
    <name type="scientific">Cyanomargarita calcarea GSE-NOS-MK-12-04C</name>
    <dbReference type="NCBI Taxonomy" id="2839659"/>
    <lineage>
        <taxon>Bacteria</taxon>
        <taxon>Bacillati</taxon>
        <taxon>Cyanobacteriota</taxon>
        <taxon>Cyanophyceae</taxon>
        <taxon>Nostocales</taxon>
        <taxon>Cyanomargaritaceae</taxon>
        <taxon>Cyanomargarita</taxon>
    </lineage>
</organism>
<keyword evidence="7 10" id="KW-0326">Glycosidase</keyword>
<dbReference type="SUPFAM" id="SSF51445">
    <property type="entry name" value="(Trans)glycosidases"/>
    <property type="match status" value="1"/>
</dbReference>
<dbReference type="PROSITE" id="PS51760">
    <property type="entry name" value="GH10_2"/>
    <property type="match status" value="1"/>
</dbReference>
<dbReference type="PANTHER" id="PTHR31490:SF88">
    <property type="entry name" value="BETA-XYLANASE"/>
    <property type="match status" value="1"/>
</dbReference>
<comment type="similarity">
    <text evidence="2 10">Belongs to the glycosyl hydrolase 10 (cellulase F) family.</text>
</comment>
<dbReference type="EMBL" id="JAHHGZ010000013">
    <property type="protein sequence ID" value="MBW4668526.1"/>
    <property type="molecule type" value="Genomic_DNA"/>
</dbReference>
<accession>A0A951QMD3</accession>
<dbReference type="Proteomes" id="UP000729701">
    <property type="component" value="Unassembled WGS sequence"/>
</dbReference>
<reference evidence="12" key="1">
    <citation type="submission" date="2021-05" db="EMBL/GenBank/DDBJ databases">
        <authorList>
            <person name="Pietrasiak N."/>
            <person name="Ward R."/>
            <person name="Stajich J.E."/>
            <person name="Kurbessoian T."/>
        </authorList>
    </citation>
    <scope>NUCLEOTIDE SEQUENCE</scope>
    <source>
        <strain evidence="12">GSE-NOS-MK-12-04C</strain>
    </source>
</reference>
<dbReference type="InterPro" id="IPR017853">
    <property type="entry name" value="GH"/>
</dbReference>
<feature type="domain" description="GH10" evidence="11">
    <location>
        <begin position="74"/>
        <end position="385"/>
    </location>
</feature>
<sequence length="392" mass="44422">MAYKRLISRRHIMRLGLATLSGIGVVLGAKKIYPRQQISSFSNQEKNLRRDFTVSGKTPLRNRAASKGLIYGAAGNYPALSSDEAFKKRFAQECGILVPENELKWDTLRPTPYIFDFSKGDWLAQFAQRNNMLFRGHNLVWNQFMPEWFKEVVNRQNAEKFLVEHITTVTKHYVGQMHSWDVVNEGIDPNHGNPDGLANSPWLDFLGADYIELAFRVAAQSDPKALLVYNEGGLKYDTPEHEARRTAVLKLLEHLKSRGTPIHALGMESHILAHETRFNPKKLRTFLSDVASLGLKIMITELDVIDQKLPADPTLRDRIVAGAYQDFLSVVLDEKATIAVLTWGLSDRYTWISRFNSRSDAATVRPLPLDSDFKPKLGWNAIASSFDKAPKR</sequence>
<evidence type="ECO:0000256" key="1">
    <source>
        <dbReference type="ARBA" id="ARBA00000681"/>
    </source>
</evidence>
<dbReference type="SMART" id="SM00633">
    <property type="entry name" value="Glyco_10"/>
    <property type="match status" value="1"/>
</dbReference>